<proteinExistence type="predicted"/>
<dbReference type="InterPro" id="IPR052922">
    <property type="entry name" value="Cytidylate_Kinase-2"/>
</dbReference>
<name>A0A919YQD4_9BACL</name>
<protein>
    <submittedName>
        <fullName evidence="1">DNA topology modulation protein</fullName>
    </submittedName>
</protein>
<dbReference type="PANTHER" id="PTHR37816:SF2">
    <property type="entry name" value="DNA TOPOLOGY MODULATION PROTEIN FLAR-RELATED PROTEIN"/>
    <property type="match status" value="1"/>
</dbReference>
<organism evidence="1 2">
    <name type="scientific">Paenibacillus montaniterrae</name>
    <dbReference type="NCBI Taxonomy" id="429341"/>
    <lineage>
        <taxon>Bacteria</taxon>
        <taxon>Bacillati</taxon>
        <taxon>Bacillota</taxon>
        <taxon>Bacilli</taxon>
        <taxon>Bacillales</taxon>
        <taxon>Paenibacillaceae</taxon>
        <taxon>Paenibacillus</taxon>
    </lineage>
</organism>
<dbReference type="RefSeq" id="WP_213516915.1">
    <property type="nucleotide sequence ID" value="NZ_BOSE01000006.1"/>
</dbReference>
<dbReference type="InterPro" id="IPR027417">
    <property type="entry name" value="P-loop_NTPase"/>
</dbReference>
<keyword evidence="2" id="KW-1185">Reference proteome</keyword>
<sequence length="161" mass="19275">MKKIFIVGIVASGKTTLAKQLSKSLNIPWYELNCIVHNDTKEGRKKRSSEEQVEIIKEIDEKGSWIFEGTDRESYRCLYDMAEVIIFLDPPLWKRKIRILTRFIKQKIGIEKSHYKPDITMLKLMYKWTSDFERNRNEFELKIKRYQEKVIKLGNIKNLKM</sequence>
<evidence type="ECO:0000313" key="2">
    <source>
        <dbReference type="Proteomes" id="UP000683139"/>
    </source>
</evidence>
<reference evidence="1" key="1">
    <citation type="submission" date="2021-03" db="EMBL/GenBank/DDBJ databases">
        <title>Antimicrobial resistance genes in bacteria isolated from Japanese honey, and their potential for conferring macrolide and lincosamide resistance in the American foulbrood pathogen Paenibacillus larvae.</title>
        <authorList>
            <person name="Okamoto M."/>
            <person name="Kumagai M."/>
            <person name="Kanamori H."/>
            <person name="Takamatsu D."/>
        </authorList>
    </citation>
    <scope>NUCLEOTIDE SEQUENCE</scope>
    <source>
        <strain evidence="1">J40TS1</strain>
    </source>
</reference>
<evidence type="ECO:0000313" key="1">
    <source>
        <dbReference type="EMBL" id="GIP17500.1"/>
    </source>
</evidence>
<dbReference type="SUPFAM" id="SSF52540">
    <property type="entry name" value="P-loop containing nucleoside triphosphate hydrolases"/>
    <property type="match status" value="1"/>
</dbReference>
<dbReference type="Proteomes" id="UP000683139">
    <property type="component" value="Unassembled WGS sequence"/>
</dbReference>
<comment type="caution">
    <text evidence="1">The sequence shown here is derived from an EMBL/GenBank/DDBJ whole genome shotgun (WGS) entry which is preliminary data.</text>
</comment>
<dbReference type="EMBL" id="BOSE01000006">
    <property type="protein sequence ID" value="GIP17500.1"/>
    <property type="molecule type" value="Genomic_DNA"/>
</dbReference>
<gene>
    <name evidence="1" type="ORF">J40TS1_31420</name>
</gene>
<dbReference type="Gene3D" id="3.40.50.300">
    <property type="entry name" value="P-loop containing nucleotide triphosphate hydrolases"/>
    <property type="match status" value="1"/>
</dbReference>
<dbReference type="Pfam" id="PF13238">
    <property type="entry name" value="AAA_18"/>
    <property type="match status" value="1"/>
</dbReference>
<dbReference type="PANTHER" id="PTHR37816">
    <property type="entry name" value="YALI0E33011P"/>
    <property type="match status" value="1"/>
</dbReference>
<dbReference type="AlphaFoldDB" id="A0A919YQD4"/>
<accession>A0A919YQD4</accession>